<protein>
    <submittedName>
        <fullName evidence="1">YtxH domain-containing protein</fullName>
    </submittedName>
</protein>
<dbReference type="RefSeq" id="WP_154281267.1">
    <property type="nucleotide sequence ID" value="NZ_JBHUJQ010000001.1"/>
</dbReference>
<proteinExistence type="predicted"/>
<reference evidence="1 2" key="1">
    <citation type="submission" date="2019-11" db="EMBL/GenBank/DDBJ databases">
        <title>Pedobacter petrophilus genome.</title>
        <authorList>
            <person name="Feldbauer M.J."/>
            <person name="Newman J.D."/>
        </authorList>
    </citation>
    <scope>NUCLEOTIDE SEQUENCE [LARGE SCALE GENOMIC DNA]</scope>
    <source>
        <strain evidence="1 2">LMG 29686</strain>
    </source>
</reference>
<evidence type="ECO:0000313" key="2">
    <source>
        <dbReference type="Proteomes" id="UP000487757"/>
    </source>
</evidence>
<gene>
    <name evidence="1" type="ORF">GJU39_13305</name>
</gene>
<name>A0A7K0FZP2_9SPHI</name>
<sequence length="64" mass="7414">MGLSKYIFWGTASVFVLHYLTKKRLSDGKSVIDDIMEKAPKIVKEVNTIKRNIKMDYEQTTGLY</sequence>
<keyword evidence="2" id="KW-1185">Reference proteome</keyword>
<dbReference type="EMBL" id="WKKH01000019">
    <property type="protein sequence ID" value="MRX77063.1"/>
    <property type="molecule type" value="Genomic_DNA"/>
</dbReference>
<comment type="caution">
    <text evidence="1">The sequence shown here is derived from an EMBL/GenBank/DDBJ whole genome shotgun (WGS) entry which is preliminary data.</text>
</comment>
<evidence type="ECO:0000313" key="1">
    <source>
        <dbReference type="EMBL" id="MRX77063.1"/>
    </source>
</evidence>
<organism evidence="1 2">
    <name type="scientific">Pedobacter petrophilus</name>
    <dbReference type="NCBI Taxonomy" id="1908241"/>
    <lineage>
        <taxon>Bacteria</taxon>
        <taxon>Pseudomonadati</taxon>
        <taxon>Bacteroidota</taxon>
        <taxon>Sphingobacteriia</taxon>
        <taxon>Sphingobacteriales</taxon>
        <taxon>Sphingobacteriaceae</taxon>
        <taxon>Pedobacter</taxon>
    </lineage>
</organism>
<dbReference type="OrthoDB" id="798795at2"/>
<dbReference type="Proteomes" id="UP000487757">
    <property type="component" value="Unassembled WGS sequence"/>
</dbReference>
<dbReference type="AlphaFoldDB" id="A0A7K0FZP2"/>
<accession>A0A7K0FZP2</accession>